<organism evidence="1 2">
    <name type="scientific">Trifolium pratense</name>
    <name type="common">Red clover</name>
    <dbReference type="NCBI Taxonomy" id="57577"/>
    <lineage>
        <taxon>Eukaryota</taxon>
        <taxon>Viridiplantae</taxon>
        <taxon>Streptophyta</taxon>
        <taxon>Embryophyta</taxon>
        <taxon>Tracheophyta</taxon>
        <taxon>Spermatophyta</taxon>
        <taxon>Magnoliopsida</taxon>
        <taxon>eudicotyledons</taxon>
        <taxon>Gunneridae</taxon>
        <taxon>Pentapetalae</taxon>
        <taxon>rosids</taxon>
        <taxon>fabids</taxon>
        <taxon>Fabales</taxon>
        <taxon>Fabaceae</taxon>
        <taxon>Papilionoideae</taxon>
        <taxon>50 kb inversion clade</taxon>
        <taxon>NPAAA clade</taxon>
        <taxon>Hologalegina</taxon>
        <taxon>IRL clade</taxon>
        <taxon>Trifolieae</taxon>
        <taxon>Trifolium</taxon>
    </lineage>
</organism>
<reference evidence="1 2" key="2">
    <citation type="journal article" date="2017" name="Front. Plant Sci.">
        <title>Gene Classification and Mining of Molecular Markers Useful in Red Clover (Trifolium pratense) Breeding.</title>
        <authorList>
            <person name="Istvanek J."/>
            <person name="Dluhosova J."/>
            <person name="Dluhos P."/>
            <person name="Patkova L."/>
            <person name="Nedelnik J."/>
            <person name="Repkova J."/>
        </authorList>
    </citation>
    <scope>NUCLEOTIDE SEQUENCE [LARGE SCALE GENOMIC DNA]</scope>
    <source>
        <strain evidence="2">cv. Tatra</strain>
        <tissue evidence="1">Young leaves</tissue>
    </source>
</reference>
<dbReference type="EMBL" id="ASHM01063040">
    <property type="protein sequence ID" value="PNX90504.1"/>
    <property type="molecule type" value="Genomic_DNA"/>
</dbReference>
<dbReference type="Proteomes" id="UP000236291">
    <property type="component" value="Unassembled WGS sequence"/>
</dbReference>
<feature type="non-terminal residue" evidence="1">
    <location>
        <position position="397"/>
    </location>
</feature>
<name>A0A2K3MIB0_TRIPR</name>
<gene>
    <name evidence="1" type="ORF">L195_g046628</name>
</gene>
<dbReference type="PANTHER" id="PTHR33116">
    <property type="entry name" value="REVERSE TRANSCRIPTASE ZINC-BINDING DOMAIN-CONTAINING PROTEIN-RELATED-RELATED"/>
    <property type="match status" value="1"/>
</dbReference>
<dbReference type="PANTHER" id="PTHR33116:SF78">
    <property type="entry name" value="OS12G0587133 PROTEIN"/>
    <property type="match status" value="1"/>
</dbReference>
<reference evidence="1 2" key="1">
    <citation type="journal article" date="2014" name="Am. J. Bot.">
        <title>Genome assembly and annotation for red clover (Trifolium pratense; Fabaceae).</title>
        <authorList>
            <person name="Istvanek J."/>
            <person name="Jaros M."/>
            <person name="Krenek A."/>
            <person name="Repkova J."/>
        </authorList>
    </citation>
    <scope>NUCLEOTIDE SEQUENCE [LARGE SCALE GENOMIC DNA]</scope>
    <source>
        <strain evidence="2">cv. Tatra</strain>
        <tissue evidence="1">Young leaves</tissue>
    </source>
</reference>
<evidence type="ECO:0000313" key="1">
    <source>
        <dbReference type="EMBL" id="PNX90504.1"/>
    </source>
</evidence>
<dbReference type="STRING" id="57577.A0A2K3MIB0"/>
<sequence>MMTSIIPKACVDEIQKMQRRFIWGDTEHSRKYHAIGWDIMTKPKDCGGLGLRRLTVMNKACILKLGRKLQTGSQEFWCNVMWGKYRRGSTNNNVVAKTLDSHLWKSIVKLWPKLDELCFWTIRDGKSVDCYWYSQVWIEEGLRVADLNLNIPDSLRDLKVTQLVDDEGRWKLEVLAACLPVSLLHMIAAIPPPEESAGADSAYCMEDTAGNFSISAMYHPLYRFDDSNGSAMCDFCGDQVETILHVMRDCPLVMPLWLNLVHSNMRRNFFTGNTQQWIEFNLNVDVREQFDVECKSIWAISCHFAWSWRNKEKHEVNFIRPTAPAMVVMNAVRSYVVADRVLHIGKESRKVEKLITWKPPPVGWVRLNTDGAHSEDGSIGCGGIIRGSDGEWLGGFA</sequence>
<dbReference type="AlphaFoldDB" id="A0A2K3MIB0"/>
<accession>A0A2K3MIB0</accession>
<comment type="caution">
    <text evidence="1">The sequence shown here is derived from an EMBL/GenBank/DDBJ whole genome shotgun (WGS) entry which is preliminary data.</text>
</comment>
<evidence type="ECO:0000313" key="2">
    <source>
        <dbReference type="Proteomes" id="UP000236291"/>
    </source>
</evidence>
<protein>
    <submittedName>
        <fullName evidence="1">Ribonuclease H</fullName>
    </submittedName>
</protein>
<proteinExistence type="predicted"/>